<evidence type="ECO:0000259" key="2">
    <source>
        <dbReference type="Pfam" id="PF22599"/>
    </source>
</evidence>
<dbReference type="InterPro" id="IPR054384">
    <property type="entry name" value="SecDF_P1_head"/>
</dbReference>
<evidence type="ECO:0000256" key="1">
    <source>
        <dbReference type="SAM" id="SignalP"/>
    </source>
</evidence>
<evidence type="ECO:0000313" key="3">
    <source>
        <dbReference type="EMBL" id="MDN4479681.1"/>
    </source>
</evidence>
<dbReference type="EMBL" id="JAUHQA010000001">
    <property type="protein sequence ID" value="MDN4479681.1"/>
    <property type="molecule type" value="Genomic_DNA"/>
</dbReference>
<protein>
    <recommendedName>
        <fullName evidence="2">SecDF P1 head subdomain domain-containing protein</fullName>
    </recommendedName>
</protein>
<accession>A0ABT8GE27</accession>
<reference evidence="3" key="1">
    <citation type="submission" date="2023-06" db="EMBL/GenBank/DDBJ databases">
        <title>Egi l300058.</title>
        <authorList>
            <person name="Gao L."/>
            <person name="Fang B.-Z."/>
            <person name="Li W.-J."/>
        </authorList>
    </citation>
    <scope>NUCLEOTIDE SEQUENCE</scope>
    <source>
        <strain evidence="3">EGI L300058</strain>
    </source>
</reference>
<name>A0ABT8GE27_9MICO</name>
<sequence length="194" mass="19100">MRSSLTRLVTVAGVLAGVAALSACGPGDDGPGEDAAAVTFRPVEAAVLVESAGDALPPEVEGHEAADWFAAGDCAAEAPTGEGFAAACSADGSEIFLLGATALDGTDVESVEVTRDDETGDAVTLTFSEAGTQALADLTEEAVGQPQPGNRIAIVVDGTVLASPVVQSAITNGLISVFGGTGDDVVQAIADALD</sequence>
<gene>
    <name evidence="3" type="ORF">QQX02_01910</name>
</gene>
<evidence type="ECO:0000313" key="4">
    <source>
        <dbReference type="Proteomes" id="UP001172708"/>
    </source>
</evidence>
<organism evidence="3 4">
    <name type="scientific">Demequina muriae</name>
    <dbReference type="NCBI Taxonomy" id="3051664"/>
    <lineage>
        <taxon>Bacteria</taxon>
        <taxon>Bacillati</taxon>
        <taxon>Actinomycetota</taxon>
        <taxon>Actinomycetes</taxon>
        <taxon>Micrococcales</taxon>
        <taxon>Demequinaceae</taxon>
        <taxon>Demequina</taxon>
    </lineage>
</organism>
<comment type="caution">
    <text evidence="3">The sequence shown here is derived from an EMBL/GenBank/DDBJ whole genome shotgun (WGS) entry which is preliminary data.</text>
</comment>
<dbReference type="Proteomes" id="UP001172708">
    <property type="component" value="Unassembled WGS sequence"/>
</dbReference>
<feature type="chain" id="PRO_5046747954" description="SecDF P1 head subdomain domain-containing protein" evidence="1">
    <location>
        <begin position="24"/>
        <end position="194"/>
    </location>
</feature>
<dbReference type="Pfam" id="PF22599">
    <property type="entry name" value="SecDF_P1_head"/>
    <property type="match status" value="1"/>
</dbReference>
<proteinExistence type="predicted"/>
<feature type="domain" description="SecDF P1 head subdomain" evidence="2">
    <location>
        <begin position="92"/>
        <end position="187"/>
    </location>
</feature>
<dbReference type="RefSeq" id="WP_301140865.1">
    <property type="nucleotide sequence ID" value="NZ_JAUHQA010000001.1"/>
</dbReference>
<dbReference type="Gene3D" id="3.30.1360.200">
    <property type="match status" value="1"/>
</dbReference>
<keyword evidence="1" id="KW-0732">Signal</keyword>
<dbReference type="PROSITE" id="PS51257">
    <property type="entry name" value="PROKAR_LIPOPROTEIN"/>
    <property type="match status" value="1"/>
</dbReference>
<keyword evidence="4" id="KW-1185">Reference proteome</keyword>
<feature type="signal peptide" evidence="1">
    <location>
        <begin position="1"/>
        <end position="23"/>
    </location>
</feature>